<dbReference type="EMBL" id="FQXV01000004">
    <property type="protein sequence ID" value="SHH94874.1"/>
    <property type="molecule type" value="Genomic_DNA"/>
</dbReference>
<dbReference type="AlphaFoldDB" id="A0A1M5X5V1"/>
<dbReference type="OrthoDB" id="2080697at2"/>
<accession>A0A1M5X5V1</accession>
<organism evidence="1 2">
    <name type="scientific">Sporobacter termitidis DSM 10068</name>
    <dbReference type="NCBI Taxonomy" id="1123282"/>
    <lineage>
        <taxon>Bacteria</taxon>
        <taxon>Bacillati</taxon>
        <taxon>Bacillota</taxon>
        <taxon>Clostridia</taxon>
        <taxon>Eubacteriales</taxon>
        <taxon>Oscillospiraceae</taxon>
        <taxon>Sporobacter</taxon>
    </lineage>
</organism>
<name>A0A1M5X5V1_9FIRM</name>
<dbReference type="Proteomes" id="UP000183995">
    <property type="component" value="Unassembled WGS sequence"/>
</dbReference>
<evidence type="ECO:0000313" key="2">
    <source>
        <dbReference type="Proteomes" id="UP000183995"/>
    </source>
</evidence>
<sequence>MQEKYEKLFYEFVPQETSWGDWCHSPQAYFRGEKDLPGAAMNVGFQVFKAPVLLEREPHFHREDEYLVFLGAKLPDVFSSFDAEVHFFMGKTLETMEKIVITEPTIIKLPKGWWHSPLNFVRIDKPLLFQAVMLSGKEGSVKLVERENGERQYIFTGDETRLCIFDSHKSCNYCGYCFSHPDERPKLPYSYVKWTVVNEDGIEAYTDTGAYDAAKAPASPDCVITPEYKSKPYSDATKLKAKKPPLSPETAKCILALPKEETRWGAWCPSPQAYFRGETYMEDATYHVGWQVFAGPNDMEDTHIHQGVEEYIFFMGADPMNIFDFDCEIEMFFGDDPDHLESKIITKPTVVRIPANVWHCPIKFRKMNKPLVFQAAFLSGTWGTITQAPDDNKPEIPPEVLEKMPFARMHTYNYMGDNVRFCKYNAKKRCNICGACFPSPEDYLQE</sequence>
<evidence type="ECO:0000313" key="1">
    <source>
        <dbReference type="EMBL" id="SHH94874.1"/>
    </source>
</evidence>
<dbReference type="RefSeq" id="WP_073077521.1">
    <property type="nucleotide sequence ID" value="NZ_FQXV01000004.1"/>
</dbReference>
<gene>
    <name evidence="1" type="ORF">SAMN02745823_01608</name>
</gene>
<keyword evidence="2" id="KW-1185">Reference proteome</keyword>
<reference evidence="1 2" key="1">
    <citation type="submission" date="2016-11" db="EMBL/GenBank/DDBJ databases">
        <authorList>
            <person name="Jaros S."/>
            <person name="Januszkiewicz K."/>
            <person name="Wedrychowicz H."/>
        </authorList>
    </citation>
    <scope>NUCLEOTIDE SEQUENCE [LARGE SCALE GENOMIC DNA]</scope>
    <source>
        <strain evidence="1 2">DSM 10068</strain>
    </source>
</reference>
<protein>
    <recommendedName>
        <fullName evidence="3">Cupin domain-containing protein</fullName>
    </recommendedName>
</protein>
<evidence type="ECO:0008006" key="3">
    <source>
        <dbReference type="Google" id="ProtNLM"/>
    </source>
</evidence>
<dbReference type="STRING" id="1123282.SAMN02745823_01608"/>
<proteinExistence type="predicted"/>